<dbReference type="InterPro" id="IPR050973">
    <property type="entry name" value="H3K9_Histone-Lys_N-MTase"/>
</dbReference>
<sequence length="190" mass="22153">PSYCCQKCKRHHDDPECTITCYRKMRSKFNLASKKLEIRQTNSVKNGNLSSDSNPVYGIFVKQGQTIKKNEWIGEYVGRLIPPGFPPSERSHYVYDLPPSDRKYYDQNERLEPATRPELLRGVEIDSEQVGNWTRFMNHHCKPNVTPIDCQAGKIRMMAFRANRKITEGKEVFINYGSFYFSGRGWKCRC</sequence>
<dbReference type="SMART" id="SM00317">
    <property type="entry name" value="SET"/>
    <property type="match status" value="1"/>
</dbReference>
<reference evidence="9" key="2">
    <citation type="submission" date="2023-05" db="EMBL/GenBank/DDBJ databases">
        <authorList>
            <consortium name="Lawrence Berkeley National Laboratory"/>
            <person name="Steindorff A."/>
            <person name="Hensen N."/>
            <person name="Bonometti L."/>
            <person name="Westerberg I."/>
            <person name="Brannstrom I.O."/>
            <person name="Guillou S."/>
            <person name="Cros-Aarteil S."/>
            <person name="Calhoun S."/>
            <person name="Haridas S."/>
            <person name="Kuo A."/>
            <person name="Mondo S."/>
            <person name="Pangilinan J."/>
            <person name="Riley R."/>
            <person name="Labutti K."/>
            <person name="Andreopoulos B."/>
            <person name="Lipzen A."/>
            <person name="Chen C."/>
            <person name="Yanf M."/>
            <person name="Daum C."/>
            <person name="Ng V."/>
            <person name="Clum A."/>
            <person name="Ohm R."/>
            <person name="Martin F."/>
            <person name="Silar P."/>
            <person name="Natvig D."/>
            <person name="Lalanne C."/>
            <person name="Gautier V."/>
            <person name="Ament-Velasquez S.L."/>
            <person name="Kruys A."/>
            <person name="Hutchinson M.I."/>
            <person name="Powell A.J."/>
            <person name="Barry K."/>
            <person name="Miller A.N."/>
            <person name="Grigoriev I.V."/>
            <person name="Debuchy R."/>
            <person name="Gladieux P."/>
            <person name="Thoren M.H."/>
            <person name="Johannesson H."/>
        </authorList>
    </citation>
    <scope>NUCLEOTIDE SEQUENCE</scope>
    <source>
        <strain evidence="9">CBS 990.96</strain>
    </source>
</reference>
<evidence type="ECO:0000256" key="5">
    <source>
        <dbReference type="ARBA" id="ARBA00022691"/>
    </source>
</evidence>
<comment type="subcellular location">
    <subcellularLocation>
        <location evidence="1">Chromosome</location>
    </subcellularLocation>
</comment>
<evidence type="ECO:0000256" key="7">
    <source>
        <dbReference type="ARBA" id="ARBA00022833"/>
    </source>
</evidence>
<dbReference type="PROSITE" id="PS50280">
    <property type="entry name" value="SET"/>
    <property type="match status" value="1"/>
</dbReference>
<dbReference type="AlphaFoldDB" id="A0AAN7BLD5"/>
<proteinExistence type="predicted"/>
<keyword evidence="6" id="KW-0479">Metal-binding</keyword>
<dbReference type="PANTHER" id="PTHR46223">
    <property type="entry name" value="HISTONE-LYSINE N-METHYLTRANSFERASE SUV39H"/>
    <property type="match status" value="1"/>
</dbReference>
<reference evidence="9" key="1">
    <citation type="journal article" date="2023" name="Mol. Phylogenet. Evol.">
        <title>Genome-scale phylogeny and comparative genomics of the fungal order Sordariales.</title>
        <authorList>
            <person name="Hensen N."/>
            <person name="Bonometti L."/>
            <person name="Westerberg I."/>
            <person name="Brannstrom I.O."/>
            <person name="Guillou S."/>
            <person name="Cros-Aarteil S."/>
            <person name="Calhoun S."/>
            <person name="Haridas S."/>
            <person name="Kuo A."/>
            <person name="Mondo S."/>
            <person name="Pangilinan J."/>
            <person name="Riley R."/>
            <person name="LaButti K."/>
            <person name="Andreopoulos B."/>
            <person name="Lipzen A."/>
            <person name="Chen C."/>
            <person name="Yan M."/>
            <person name="Daum C."/>
            <person name="Ng V."/>
            <person name="Clum A."/>
            <person name="Steindorff A."/>
            <person name="Ohm R.A."/>
            <person name="Martin F."/>
            <person name="Silar P."/>
            <person name="Natvig D.O."/>
            <person name="Lalanne C."/>
            <person name="Gautier V."/>
            <person name="Ament-Velasquez S.L."/>
            <person name="Kruys A."/>
            <person name="Hutchinson M.I."/>
            <person name="Powell A.J."/>
            <person name="Barry K."/>
            <person name="Miller A.N."/>
            <person name="Grigoriev I.V."/>
            <person name="Debuchy R."/>
            <person name="Gladieux P."/>
            <person name="Hiltunen Thoren M."/>
            <person name="Johannesson H."/>
        </authorList>
    </citation>
    <scope>NUCLEOTIDE SEQUENCE</scope>
    <source>
        <strain evidence="9">CBS 990.96</strain>
    </source>
</reference>
<feature type="domain" description="SET" evidence="8">
    <location>
        <begin position="34"/>
        <end position="177"/>
    </location>
</feature>
<evidence type="ECO:0000256" key="4">
    <source>
        <dbReference type="ARBA" id="ARBA00022679"/>
    </source>
</evidence>
<keyword evidence="7" id="KW-0862">Zinc</keyword>
<dbReference type="GO" id="GO:0005694">
    <property type="term" value="C:chromosome"/>
    <property type="evidence" value="ECO:0007669"/>
    <property type="project" value="UniProtKB-SubCell"/>
</dbReference>
<protein>
    <recommendedName>
        <fullName evidence="8">SET domain-containing protein</fullName>
    </recommendedName>
</protein>
<evidence type="ECO:0000313" key="10">
    <source>
        <dbReference type="Proteomes" id="UP001301958"/>
    </source>
</evidence>
<keyword evidence="4" id="KW-0808">Transferase</keyword>
<evidence type="ECO:0000256" key="6">
    <source>
        <dbReference type="ARBA" id="ARBA00022723"/>
    </source>
</evidence>
<dbReference type="Pfam" id="PF00856">
    <property type="entry name" value="SET"/>
    <property type="match status" value="1"/>
</dbReference>
<gene>
    <name evidence="9" type="ORF">QBC38DRAFT_331452</name>
</gene>
<evidence type="ECO:0000313" key="9">
    <source>
        <dbReference type="EMBL" id="KAK4225430.1"/>
    </source>
</evidence>
<comment type="caution">
    <text evidence="9">The sequence shown here is derived from an EMBL/GenBank/DDBJ whole genome shotgun (WGS) entry which is preliminary data.</text>
</comment>
<dbReference type="GO" id="GO:0046872">
    <property type="term" value="F:metal ion binding"/>
    <property type="evidence" value="ECO:0007669"/>
    <property type="project" value="UniProtKB-KW"/>
</dbReference>
<evidence type="ECO:0000256" key="1">
    <source>
        <dbReference type="ARBA" id="ARBA00004286"/>
    </source>
</evidence>
<keyword evidence="10" id="KW-1185">Reference proteome</keyword>
<dbReference type="InterPro" id="IPR046341">
    <property type="entry name" value="SET_dom_sf"/>
</dbReference>
<dbReference type="PANTHER" id="PTHR46223:SF3">
    <property type="entry name" value="HISTONE-LYSINE N-METHYLTRANSFERASE SET-23"/>
    <property type="match status" value="1"/>
</dbReference>
<dbReference type="InterPro" id="IPR001214">
    <property type="entry name" value="SET_dom"/>
</dbReference>
<dbReference type="EMBL" id="MU865367">
    <property type="protein sequence ID" value="KAK4225430.1"/>
    <property type="molecule type" value="Genomic_DNA"/>
</dbReference>
<keyword evidence="2" id="KW-0158">Chromosome</keyword>
<dbReference type="GO" id="GO:0008168">
    <property type="term" value="F:methyltransferase activity"/>
    <property type="evidence" value="ECO:0007669"/>
    <property type="project" value="UniProtKB-KW"/>
</dbReference>
<feature type="non-terminal residue" evidence="9">
    <location>
        <position position="190"/>
    </location>
</feature>
<keyword evidence="5" id="KW-0949">S-adenosyl-L-methionine</keyword>
<organism evidence="9 10">
    <name type="scientific">Podospora fimiseda</name>
    <dbReference type="NCBI Taxonomy" id="252190"/>
    <lineage>
        <taxon>Eukaryota</taxon>
        <taxon>Fungi</taxon>
        <taxon>Dikarya</taxon>
        <taxon>Ascomycota</taxon>
        <taxon>Pezizomycotina</taxon>
        <taxon>Sordariomycetes</taxon>
        <taxon>Sordariomycetidae</taxon>
        <taxon>Sordariales</taxon>
        <taxon>Podosporaceae</taxon>
        <taxon>Podospora</taxon>
    </lineage>
</organism>
<dbReference type="Proteomes" id="UP001301958">
    <property type="component" value="Unassembled WGS sequence"/>
</dbReference>
<dbReference type="SUPFAM" id="SSF82199">
    <property type="entry name" value="SET domain"/>
    <property type="match status" value="1"/>
</dbReference>
<keyword evidence="3" id="KW-0489">Methyltransferase</keyword>
<evidence type="ECO:0000256" key="3">
    <source>
        <dbReference type="ARBA" id="ARBA00022603"/>
    </source>
</evidence>
<dbReference type="GO" id="GO:0032259">
    <property type="term" value="P:methylation"/>
    <property type="evidence" value="ECO:0007669"/>
    <property type="project" value="UniProtKB-KW"/>
</dbReference>
<evidence type="ECO:0000256" key="2">
    <source>
        <dbReference type="ARBA" id="ARBA00022454"/>
    </source>
</evidence>
<dbReference type="Gene3D" id="2.170.270.10">
    <property type="entry name" value="SET domain"/>
    <property type="match status" value="1"/>
</dbReference>
<accession>A0AAN7BLD5</accession>
<name>A0AAN7BLD5_9PEZI</name>
<feature type="non-terminal residue" evidence="9">
    <location>
        <position position="1"/>
    </location>
</feature>
<evidence type="ECO:0000259" key="8">
    <source>
        <dbReference type="PROSITE" id="PS50280"/>
    </source>
</evidence>